<evidence type="ECO:0000256" key="7">
    <source>
        <dbReference type="PROSITE-ProRule" id="PRU00108"/>
    </source>
</evidence>
<keyword evidence="3" id="KW-0217">Developmental protein</keyword>
<dbReference type="PANTHER" id="PTHR10390">
    <property type="entry name" value="HOMEOBOX PROTEIN SIX"/>
    <property type="match status" value="1"/>
</dbReference>
<comment type="subcellular location">
    <subcellularLocation>
        <location evidence="1 7 8">Nucleus</location>
    </subcellularLocation>
</comment>
<dbReference type="SMART" id="SM00389">
    <property type="entry name" value="HOX"/>
    <property type="match status" value="1"/>
</dbReference>
<feature type="compositionally biased region" description="Low complexity" evidence="9">
    <location>
        <begin position="342"/>
        <end position="351"/>
    </location>
</feature>
<dbReference type="EMBL" id="JACMRX010000003">
    <property type="protein sequence ID" value="KAF7993453.1"/>
    <property type="molecule type" value="Genomic_DNA"/>
</dbReference>
<comment type="similarity">
    <text evidence="2">Belongs to the SIX/Sine oculis homeobox family.</text>
</comment>
<keyword evidence="12" id="KW-1185">Reference proteome</keyword>
<evidence type="ECO:0000313" key="11">
    <source>
        <dbReference type="EMBL" id="KAF7993453.1"/>
    </source>
</evidence>
<dbReference type="GO" id="GO:0005667">
    <property type="term" value="C:transcription regulator complex"/>
    <property type="evidence" value="ECO:0007669"/>
    <property type="project" value="TreeGrafter"/>
</dbReference>
<feature type="region of interest" description="Disordered" evidence="9">
    <location>
        <begin position="195"/>
        <end position="286"/>
    </location>
</feature>
<dbReference type="InterPro" id="IPR001356">
    <property type="entry name" value="HD"/>
</dbReference>
<reference evidence="11 12" key="1">
    <citation type="submission" date="2020-08" db="EMBL/GenBank/DDBJ databases">
        <title>Aphidius gifuensis genome sequencing and assembly.</title>
        <authorList>
            <person name="Du Z."/>
        </authorList>
    </citation>
    <scope>NUCLEOTIDE SEQUENCE [LARGE SCALE GENOMIC DNA]</scope>
    <source>
        <strain evidence="11">YNYX2018</strain>
        <tissue evidence="11">Adults</tissue>
    </source>
</reference>
<dbReference type="FunFam" id="1.10.10.60:FF:000046">
    <property type="entry name" value="SIX homeobox 3"/>
    <property type="match status" value="1"/>
</dbReference>
<evidence type="ECO:0000259" key="10">
    <source>
        <dbReference type="PROSITE" id="PS50071"/>
    </source>
</evidence>
<feature type="DNA-binding region" description="Homeobox" evidence="7">
    <location>
        <begin position="152"/>
        <end position="211"/>
    </location>
</feature>
<keyword evidence="4 7" id="KW-0238">DNA-binding</keyword>
<dbReference type="Gene3D" id="1.10.10.60">
    <property type="entry name" value="Homeodomain-like"/>
    <property type="match status" value="1"/>
</dbReference>
<evidence type="ECO:0000256" key="5">
    <source>
        <dbReference type="ARBA" id="ARBA00023155"/>
    </source>
</evidence>
<dbReference type="CDD" id="cd00086">
    <property type="entry name" value="homeodomain"/>
    <property type="match status" value="1"/>
</dbReference>
<dbReference type="AlphaFoldDB" id="A0A835CTM7"/>
<feature type="domain" description="Homeobox" evidence="10">
    <location>
        <begin position="150"/>
        <end position="210"/>
    </location>
</feature>
<feature type="region of interest" description="Disordered" evidence="9">
    <location>
        <begin position="382"/>
        <end position="472"/>
    </location>
</feature>
<dbReference type="GO" id="GO:0000981">
    <property type="term" value="F:DNA-binding transcription factor activity, RNA polymerase II-specific"/>
    <property type="evidence" value="ECO:0007669"/>
    <property type="project" value="TreeGrafter"/>
</dbReference>
<dbReference type="Pfam" id="PF00046">
    <property type="entry name" value="Homeodomain"/>
    <property type="match status" value="1"/>
</dbReference>
<dbReference type="GO" id="GO:0000978">
    <property type="term" value="F:RNA polymerase II cis-regulatory region sequence-specific DNA binding"/>
    <property type="evidence" value="ECO:0007669"/>
    <property type="project" value="TreeGrafter"/>
</dbReference>
<evidence type="ECO:0000256" key="9">
    <source>
        <dbReference type="SAM" id="MobiDB-lite"/>
    </source>
</evidence>
<proteinExistence type="inferred from homology"/>
<evidence type="ECO:0000256" key="8">
    <source>
        <dbReference type="RuleBase" id="RU000682"/>
    </source>
</evidence>
<dbReference type="PROSITE" id="PS50071">
    <property type="entry name" value="HOMEOBOX_2"/>
    <property type="match status" value="1"/>
</dbReference>
<feature type="compositionally biased region" description="Basic residues" evidence="9">
    <location>
        <begin position="356"/>
        <end position="370"/>
    </location>
</feature>
<evidence type="ECO:0000256" key="2">
    <source>
        <dbReference type="ARBA" id="ARBA00008161"/>
    </source>
</evidence>
<comment type="caution">
    <text evidence="11">The sequence shown here is derived from an EMBL/GenBank/DDBJ whole genome shotgun (WGS) entry which is preliminary data.</text>
</comment>
<dbReference type="SUPFAM" id="SSF46689">
    <property type="entry name" value="Homeodomain-like"/>
    <property type="match status" value="1"/>
</dbReference>
<evidence type="ECO:0000256" key="4">
    <source>
        <dbReference type="ARBA" id="ARBA00023125"/>
    </source>
</evidence>
<dbReference type="InterPro" id="IPR009057">
    <property type="entry name" value="Homeodomain-like_sf"/>
</dbReference>
<dbReference type="PANTHER" id="PTHR10390:SF33">
    <property type="entry name" value="PROTEIN OPTIX"/>
    <property type="match status" value="1"/>
</dbReference>
<sequence>MSAVAPAGAASAVPNTNGLIVPAPLLALPTLSFSVGQVATVCETLEESGDIERLARFLWSLPVAHPNIQELNQSEAVLRARAIVAFHSGHYRELYAILERHKFTKDSHGKLQAMWLEAHYSEAEKLRGRPLGPVDKYRVRKKFPLPRTIWDGEQKTHCFKERTRSLLREWYLQDPYPNPGKKRELAAATGLTPTQVGNWFKNRRQRDRAAAAKNRMQQQSGGSNGGPRRAMSPGPGSDSEDSDISLGGTSPPSPSSTPPASHHQQSPVSMGPVGQLPPPPLNFRFDPSQQFRFSHSTAFKFPSTGFRFGPHSPQHNHPTIPSPGGMFRMTETSPFQAVGPRGDLGSRLPDLGLPPPRHHPHDGLLHHPHPQHQMPEVISRLSDASRLSDGGISRLSDSLSEAHSPPLVATNLSLTGPLRVAVPSPHTPSSRGSPPSHQTQHLHHPTSQGLIRVITPPPNPKPPQIHRPFSPA</sequence>
<protein>
    <recommendedName>
        <fullName evidence="10">Homeobox domain-containing protein</fullName>
    </recommendedName>
</protein>
<keyword evidence="5 7" id="KW-0371">Homeobox</keyword>
<organism evidence="11 12">
    <name type="scientific">Aphidius gifuensis</name>
    <name type="common">Parasitoid wasp</name>
    <dbReference type="NCBI Taxonomy" id="684658"/>
    <lineage>
        <taxon>Eukaryota</taxon>
        <taxon>Metazoa</taxon>
        <taxon>Ecdysozoa</taxon>
        <taxon>Arthropoda</taxon>
        <taxon>Hexapoda</taxon>
        <taxon>Insecta</taxon>
        <taxon>Pterygota</taxon>
        <taxon>Neoptera</taxon>
        <taxon>Endopterygota</taxon>
        <taxon>Hymenoptera</taxon>
        <taxon>Apocrita</taxon>
        <taxon>Ichneumonoidea</taxon>
        <taxon>Braconidae</taxon>
        <taxon>Aphidiinae</taxon>
        <taxon>Aphidius</taxon>
    </lineage>
</organism>
<dbReference type="GO" id="GO:0005634">
    <property type="term" value="C:nucleus"/>
    <property type="evidence" value="ECO:0007669"/>
    <property type="project" value="UniProtKB-SubCell"/>
</dbReference>
<gene>
    <name evidence="11" type="ORF">HCN44_010048</name>
</gene>
<evidence type="ECO:0000256" key="6">
    <source>
        <dbReference type="ARBA" id="ARBA00023242"/>
    </source>
</evidence>
<feature type="compositionally biased region" description="Low complexity" evidence="9">
    <location>
        <begin position="258"/>
        <end position="267"/>
    </location>
</feature>
<dbReference type="Pfam" id="PF16878">
    <property type="entry name" value="SIX1_SD"/>
    <property type="match status" value="1"/>
</dbReference>
<evidence type="ECO:0000256" key="1">
    <source>
        <dbReference type="ARBA" id="ARBA00004123"/>
    </source>
</evidence>
<feature type="region of interest" description="Disordered" evidence="9">
    <location>
        <begin position="342"/>
        <end position="370"/>
    </location>
</feature>
<dbReference type="OrthoDB" id="3501850at2759"/>
<evidence type="ECO:0000256" key="3">
    <source>
        <dbReference type="ARBA" id="ARBA00022473"/>
    </source>
</evidence>
<feature type="compositionally biased region" description="Polar residues" evidence="9">
    <location>
        <begin position="427"/>
        <end position="449"/>
    </location>
</feature>
<dbReference type="InterPro" id="IPR031701">
    <property type="entry name" value="SIX1_SD"/>
</dbReference>
<accession>A0A835CTM7</accession>
<keyword evidence="6 7" id="KW-0539">Nucleus</keyword>
<feature type="compositionally biased region" description="Pro residues" evidence="9">
    <location>
        <begin position="455"/>
        <end position="472"/>
    </location>
</feature>
<name>A0A835CTM7_APHGI</name>
<dbReference type="Proteomes" id="UP000639338">
    <property type="component" value="Unassembled WGS sequence"/>
</dbReference>
<evidence type="ECO:0000313" key="12">
    <source>
        <dbReference type="Proteomes" id="UP000639338"/>
    </source>
</evidence>